<dbReference type="PANTHER" id="PTHR21240:SF28">
    <property type="entry name" value="ISO-OROTATE DECARBOXYLASE (EUROFUNG)"/>
    <property type="match status" value="1"/>
</dbReference>
<protein>
    <submittedName>
        <fullName evidence="3">SorK</fullName>
    </submittedName>
</protein>
<name>E5FND7_SORCE</name>
<dbReference type="InterPro" id="IPR032465">
    <property type="entry name" value="ACMSD"/>
</dbReference>
<proteinExistence type="predicted"/>
<reference evidence="3" key="1">
    <citation type="journal article" date="2010" name="ChemBioChem">
        <title>Analysis of the sorangicin gene cluster reinforces the utility of a combined phylogenetic/retrobiosynthetic analysis for deciphering natural product assembly by trans-AT PKS.</title>
        <authorList>
            <person name="Irschik H."/>
            <person name="Kopp M."/>
            <person name="Weissman K.J."/>
            <person name="Buntin K."/>
            <person name="Piel J."/>
            <person name="Muller R."/>
        </authorList>
    </citation>
    <scope>NUCLEOTIDE SEQUENCE</scope>
    <source>
        <strain evidence="3">So ce12</strain>
    </source>
</reference>
<sequence>MSTASDATSGTVAKKRRLITADSHITVPPQVADELPEKYRKQVPHLERRADGTYFVRPEFALMYSLDTDENTNKFIEQYKQMAAGVKIDPDDQTSLARTLFGESHQPSVPSFYPKGRLADMEKDGVVAEVLLDGASYAFSAITDPDGVVALSRVMNDWYADTYKDHLGQFAPGITLPIRAGIPACVKELERAAGRGLRPAVLPEIIPEKPWYLREWDPFWEACASLKVPLALHCSLNQPAPWGMVKREENVAGPLNGWLGMGGGAAEFVAMFVNSGALERHPDLHVVFTELHAGWLGWAMQALDYYTVDPSGREHTKFFHFPLTTLKEPPSYYIKRQISCTFQWDPFAVKNRHETGLDCLIWGNDYPHAESTWPNSQTVVEKQFAGVPEAEIEKIVHDNAAKLYRFVV</sequence>
<gene>
    <name evidence="3" type="primary">sorK</name>
</gene>
<dbReference type="GO" id="GO:0016831">
    <property type="term" value="F:carboxy-lyase activity"/>
    <property type="evidence" value="ECO:0007669"/>
    <property type="project" value="InterPro"/>
</dbReference>
<dbReference type="GO" id="GO:0016787">
    <property type="term" value="F:hydrolase activity"/>
    <property type="evidence" value="ECO:0007669"/>
    <property type="project" value="InterPro"/>
</dbReference>
<dbReference type="Gene3D" id="3.20.20.140">
    <property type="entry name" value="Metal-dependent hydrolases"/>
    <property type="match status" value="1"/>
</dbReference>
<dbReference type="PANTHER" id="PTHR21240">
    <property type="entry name" value="2-AMINO-3-CARBOXYLMUCONATE-6-SEMIALDEHYDE DECARBOXYLASE"/>
    <property type="match status" value="1"/>
</dbReference>
<organism evidence="3">
    <name type="scientific">Sorangium cellulosum</name>
    <name type="common">Polyangium cellulosum</name>
    <dbReference type="NCBI Taxonomy" id="56"/>
    <lineage>
        <taxon>Bacteria</taxon>
        <taxon>Pseudomonadati</taxon>
        <taxon>Myxococcota</taxon>
        <taxon>Polyangia</taxon>
        <taxon>Polyangiales</taxon>
        <taxon>Polyangiaceae</taxon>
        <taxon>Sorangium</taxon>
    </lineage>
</organism>
<dbReference type="GO" id="GO:0005737">
    <property type="term" value="C:cytoplasm"/>
    <property type="evidence" value="ECO:0007669"/>
    <property type="project" value="TreeGrafter"/>
</dbReference>
<dbReference type="InterPro" id="IPR006680">
    <property type="entry name" value="Amidohydro-rel"/>
</dbReference>
<evidence type="ECO:0000256" key="1">
    <source>
        <dbReference type="ARBA" id="ARBA00023239"/>
    </source>
</evidence>
<keyword evidence="1" id="KW-0456">Lyase</keyword>
<dbReference type="InterPro" id="IPR032466">
    <property type="entry name" value="Metal_Hydrolase"/>
</dbReference>
<evidence type="ECO:0000313" key="3">
    <source>
        <dbReference type="EMBL" id="ADN68486.1"/>
    </source>
</evidence>
<evidence type="ECO:0000259" key="2">
    <source>
        <dbReference type="Pfam" id="PF04909"/>
    </source>
</evidence>
<dbReference type="AlphaFoldDB" id="E5FND7"/>
<dbReference type="SUPFAM" id="SSF51556">
    <property type="entry name" value="Metallo-dependent hydrolases"/>
    <property type="match status" value="1"/>
</dbReference>
<accession>E5FND7</accession>
<dbReference type="GO" id="GO:0019748">
    <property type="term" value="P:secondary metabolic process"/>
    <property type="evidence" value="ECO:0007669"/>
    <property type="project" value="TreeGrafter"/>
</dbReference>
<feature type="domain" description="Amidohydrolase-related" evidence="2">
    <location>
        <begin position="112"/>
        <end position="406"/>
    </location>
</feature>
<dbReference type="EMBL" id="HM584908">
    <property type="protein sequence ID" value="ADN68486.1"/>
    <property type="molecule type" value="Genomic_DNA"/>
</dbReference>
<dbReference type="Pfam" id="PF04909">
    <property type="entry name" value="Amidohydro_2"/>
    <property type="match status" value="1"/>
</dbReference>